<sequence length="1185" mass="128339">MPAHKAPLRPRSWGTRFDSLTPSTPPPQSQISHNISTAALGGTTDHPSDTNSYPSPHFGKKEEKDTHDASVFVGSLPTHVDHHDLSRLLSEHLSVYAVVKNVKVIRDARGGVCAFVQCEDAASAAQLVRSLHGQPPKPFMGRFLRYEQARIQRTLLFSYRVPTQSAPMKRSFSFYPSIEPKDNVIELEPASAMRLFKPQGSKYAKILYNEEACSWGGSNPNGSGSEFSTNAASVYAPDGVEVFLSPLQYDSDTLYRLVSFFGPVEFMRPYRAEEDMGGPGLHDAPKSPVMDPGCWEVKWEHREDCVTALTTLRSVPHLSVTWAHMTRPPASSQGNYVRSRSHSFSSSQPDHQNPASETAQGLEHPRSGPSNIPFKSSHLRTATYSTLSSDFDVNTTAGTIGSPISSRHPSASNSGKEETPGYPPGPDDGALGEGNRTIGHRSLRRYSNSISHISPTTLPATSPTSHMYLLPSLDTHQVAQVKTGGSERCPNSNDFPPLALQSGRRWNDATTWSATQQPDCTGEKGGEERTRRFSFTDSMTATSALPVTFPSAPAISSSIMPQVKELLSTGQTSTTITTSAIEPGLDRSVLPSPQSAATPITPEATDFTFPHIHSGAGQHTVGTADADACDQIMGLVNKGVSELSTCDNTELDPSTIFVGGLEMHGPNAWNDDKVKFVFGGYGHIEDIKVVKPINKRSAFAFVRYGDATSASKAVIEQHNHIYDGRHIRVQLRDKNPPGRGSWRFNSRGRPARQFVPRPPGIRNDLGFVIDTNQNPTSTAYSVATPTNSDVESNKYGFPKTPTPESSLAAHTLSSQSSAIATPGPQVSIPLTAAPAPAMAAPAMQYPMFYPAGPWFAQYPYTVPFVSGYGPSYIVPGMQHNGSQPGMEGQVYPVAPYQPYPMYAPVHGPAEPMKQTHPRSGDTQQQPPLVPMGFYQTEQGLVPRYPQDALEQYMSNNAGQSPPTEHGRQPDGDAQRTASTPISGTWPSYPFTPFYHAPSAGPAPHPMMTRGHSYPAPGNLSRSPSVNWYPHSAHVNGTPHMPAQQQQQATPTGRNMQSLPTHTPTPINPTLSMNMGTLFGTGASPYNHPHGEANPSFKRRNHNRKELPHSPHYHGVSRSQPFGPNTSIFDSPSPSMRQPLPGTAISMGNIAGRAIAGSENHSSSAVKASNSSPARFDVRTLTILSI</sequence>
<feature type="domain" description="RRM" evidence="3">
    <location>
        <begin position="654"/>
        <end position="734"/>
    </location>
</feature>
<feature type="compositionally biased region" description="Polar residues" evidence="2">
    <location>
        <begin position="975"/>
        <end position="984"/>
    </location>
</feature>
<feature type="compositionally biased region" description="Polar residues" evidence="2">
    <location>
        <begin position="398"/>
        <end position="414"/>
    </location>
</feature>
<dbReference type="PROSITE" id="PS50102">
    <property type="entry name" value="RRM"/>
    <property type="match status" value="2"/>
</dbReference>
<feature type="compositionally biased region" description="Basic and acidic residues" evidence="2">
    <location>
        <begin position="964"/>
        <end position="973"/>
    </location>
</feature>
<evidence type="ECO:0000313" key="4">
    <source>
        <dbReference type="EMBL" id="TFY80307.1"/>
    </source>
</evidence>
<keyword evidence="5" id="KW-1185">Reference proteome</keyword>
<feature type="region of interest" description="Disordered" evidence="2">
    <location>
        <begin position="398"/>
        <end position="436"/>
    </location>
</feature>
<dbReference type="Proteomes" id="UP000298061">
    <property type="component" value="Unassembled WGS sequence"/>
</dbReference>
<dbReference type="SMART" id="SM00360">
    <property type="entry name" value="RRM"/>
    <property type="match status" value="2"/>
</dbReference>
<dbReference type="Gene3D" id="3.30.70.330">
    <property type="match status" value="2"/>
</dbReference>
<feature type="region of interest" description="Disordered" evidence="2">
    <location>
        <begin position="1"/>
        <end position="65"/>
    </location>
</feature>
<dbReference type="InterPro" id="IPR050907">
    <property type="entry name" value="SRSF"/>
</dbReference>
<dbReference type="EMBL" id="SFCI01000358">
    <property type="protein sequence ID" value="TFY80307.1"/>
    <property type="molecule type" value="Genomic_DNA"/>
</dbReference>
<evidence type="ECO:0000256" key="2">
    <source>
        <dbReference type="SAM" id="MobiDB-lite"/>
    </source>
</evidence>
<feature type="region of interest" description="Disordered" evidence="2">
    <location>
        <begin position="1082"/>
        <end position="1142"/>
    </location>
</feature>
<reference evidence="4 5" key="1">
    <citation type="submission" date="2019-02" db="EMBL/GenBank/DDBJ databases">
        <title>Genome sequencing of the rare red list fungi Hericium alpestre (H. flagellum).</title>
        <authorList>
            <person name="Buettner E."/>
            <person name="Kellner H."/>
        </authorList>
    </citation>
    <scope>NUCLEOTIDE SEQUENCE [LARGE SCALE GENOMIC DNA]</scope>
    <source>
        <strain evidence="4 5">DSM 108284</strain>
    </source>
</reference>
<feature type="region of interest" description="Disordered" evidence="2">
    <location>
        <begin position="1024"/>
        <end position="1060"/>
    </location>
</feature>
<feature type="compositionally biased region" description="Low complexity" evidence="2">
    <location>
        <begin position="1041"/>
        <end position="1051"/>
    </location>
</feature>
<organism evidence="4 5">
    <name type="scientific">Hericium alpestre</name>
    <dbReference type="NCBI Taxonomy" id="135208"/>
    <lineage>
        <taxon>Eukaryota</taxon>
        <taxon>Fungi</taxon>
        <taxon>Dikarya</taxon>
        <taxon>Basidiomycota</taxon>
        <taxon>Agaricomycotina</taxon>
        <taxon>Agaricomycetes</taxon>
        <taxon>Russulales</taxon>
        <taxon>Hericiaceae</taxon>
        <taxon>Hericium</taxon>
    </lineage>
</organism>
<proteinExistence type="predicted"/>
<accession>A0A4Z0A1X0</accession>
<gene>
    <name evidence="4" type="ORF">EWM64_g3702</name>
</gene>
<comment type="caution">
    <text evidence="4">The sequence shown here is derived from an EMBL/GenBank/DDBJ whole genome shotgun (WGS) entry which is preliminary data.</text>
</comment>
<feature type="region of interest" description="Disordered" evidence="2">
    <location>
        <begin position="953"/>
        <end position="984"/>
    </location>
</feature>
<keyword evidence="1" id="KW-0694">RNA-binding</keyword>
<feature type="region of interest" description="Disordered" evidence="2">
    <location>
        <begin position="905"/>
        <end position="930"/>
    </location>
</feature>
<dbReference type="InterPro" id="IPR012677">
    <property type="entry name" value="Nucleotide-bd_a/b_plait_sf"/>
</dbReference>
<feature type="compositionally biased region" description="Polar residues" evidence="2">
    <location>
        <begin position="348"/>
        <end position="359"/>
    </location>
</feature>
<feature type="domain" description="RRM" evidence="3">
    <location>
        <begin position="69"/>
        <end position="151"/>
    </location>
</feature>
<dbReference type="STRING" id="135208.A0A4Z0A1X0"/>
<feature type="region of interest" description="Disordered" evidence="2">
    <location>
        <begin position="732"/>
        <end position="757"/>
    </location>
</feature>
<evidence type="ECO:0000259" key="3">
    <source>
        <dbReference type="PROSITE" id="PS50102"/>
    </source>
</evidence>
<feature type="region of interest" description="Disordered" evidence="2">
    <location>
        <begin position="784"/>
        <end position="807"/>
    </location>
</feature>
<dbReference type="GO" id="GO:0003723">
    <property type="term" value="F:RNA binding"/>
    <property type="evidence" value="ECO:0007669"/>
    <property type="project" value="UniProtKB-UniRule"/>
</dbReference>
<dbReference type="InterPro" id="IPR000504">
    <property type="entry name" value="RRM_dom"/>
</dbReference>
<name>A0A4Z0A1X0_9AGAM</name>
<dbReference type="InterPro" id="IPR035979">
    <property type="entry name" value="RBD_domain_sf"/>
</dbReference>
<dbReference type="Pfam" id="PF00076">
    <property type="entry name" value="RRM_1"/>
    <property type="match status" value="2"/>
</dbReference>
<dbReference type="AlphaFoldDB" id="A0A4Z0A1X0"/>
<feature type="compositionally biased region" description="Polar residues" evidence="2">
    <location>
        <begin position="1116"/>
        <end position="1135"/>
    </location>
</feature>
<feature type="compositionally biased region" description="Polar residues" evidence="2">
    <location>
        <begin position="953"/>
        <end position="962"/>
    </location>
</feature>
<dbReference type="SUPFAM" id="SSF54928">
    <property type="entry name" value="RNA-binding domain, RBD"/>
    <property type="match status" value="2"/>
</dbReference>
<protein>
    <recommendedName>
        <fullName evidence="3">RRM domain-containing protein</fullName>
    </recommendedName>
</protein>
<dbReference type="PANTHER" id="PTHR23147">
    <property type="entry name" value="SERINE/ARGININE RICH SPLICING FACTOR"/>
    <property type="match status" value="1"/>
</dbReference>
<feature type="region of interest" description="Disordered" evidence="2">
    <location>
        <begin position="326"/>
        <end position="376"/>
    </location>
</feature>
<evidence type="ECO:0000313" key="5">
    <source>
        <dbReference type="Proteomes" id="UP000298061"/>
    </source>
</evidence>
<dbReference type="OrthoDB" id="410044at2759"/>
<evidence type="ECO:0000256" key="1">
    <source>
        <dbReference type="PROSITE-ProRule" id="PRU00176"/>
    </source>
</evidence>